<dbReference type="eggNOG" id="COG2351">
    <property type="taxonomic scope" value="Bacteria"/>
</dbReference>
<protein>
    <recommendedName>
        <fullName evidence="6 10">5-hydroxyisourate hydrolase</fullName>
        <shortName evidence="10">HIU hydrolase</shortName>
        <shortName evidence="10">HIUHase</shortName>
        <ecNumber evidence="5 10">3.5.2.17</ecNumber>
    </recommendedName>
</protein>
<evidence type="ECO:0000256" key="3">
    <source>
        <dbReference type="ARBA" id="ARBA00009850"/>
    </source>
</evidence>
<sequence length="135" mass="14799">MWRSERGQYNGPAGAQRAMGRLTTHVLDAAHGCPGRDIKIELYRVEGAGLELVATATTNDDGRCDAPLLQGADYQSGVYQIHFHAGDYYRARGVALPAPAFLDVVVLRFGISAEQDHYHVPLLISPYSYSTYRGS</sequence>
<reference evidence="12 13" key="1">
    <citation type="journal article" date="2013" name="Genome Announc.">
        <title>Complete Genome Sequence of the Carbazole Degrader Pseudomonas resinovorans Strain CA10 (NBRC 106553).</title>
        <authorList>
            <person name="Shintani M."/>
            <person name="Hosoyama A."/>
            <person name="Ohji S."/>
            <person name="Tsuchikane K."/>
            <person name="Takarada H."/>
            <person name="Yamazoe A."/>
            <person name="Fujita N."/>
            <person name="Nojiri H."/>
        </authorList>
    </citation>
    <scope>NUCLEOTIDE SEQUENCE [LARGE SCALE GENOMIC DNA]</scope>
    <source>
        <strain evidence="12 13">NBRC 106553</strain>
    </source>
</reference>
<feature type="binding site" evidence="9">
    <location>
        <position position="132"/>
    </location>
    <ligand>
        <name>substrate</name>
    </ligand>
</feature>
<evidence type="ECO:0000256" key="9">
    <source>
        <dbReference type="PIRSR" id="PIRSR600895-51"/>
    </source>
</evidence>
<dbReference type="HOGENOM" id="CLU_115536_1_1_6"/>
<dbReference type="SUPFAM" id="SSF49472">
    <property type="entry name" value="Transthyretin (synonym: prealbumin)"/>
    <property type="match status" value="1"/>
</dbReference>
<keyword evidence="13" id="KW-1185">Reference proteome</keyword>
<dbReference type="AlphaFoldDB" id="S6APP1"/>
<evidence type="ECO:0000313" key="13">
    <source>
        <dbReference type="Proteomes" id="UP000015503"/>
    </source>
</evidence>
<evidence type="ECO:0000256" key="6">
    <source>
        <dbReference type="ARBA" id="ARBA00017539"/>
    </source>
</evidence>
<feature type="domain" description="Transthyretin/hydroxyisourate hydrolase" evidence="11">
    <location>
        <begin position="17"/>
        <end position="134"/>
    </location>
</feature>
<evidence type="ECO:0000256" key="4">
    <source>
        <dbReference type="ARBA" id="ARBA00011881"/>
    </source>
</evidence>
<dbReference type="PRINTS" id="PR00189">
    <property type="entry name" value="TRNSTHYRETIN"/>
</dbReference>
<dbReference type="Proteomes" id="UP000015503">
    <property type="component" value="Chromosome"/>
</dbReference>
<dbReference type="FunFam" id="2.60.40.180:FF:000005">
    <property type="entry name" value="5-hydroxyisourate hydrolase"/>
    <property type="match status" value="1"/>
</dbReference>
<dbReference type="GO" id="GO:0033971">
    <property type="term" value="F:hydroxyisourate hydrolase activity"/>
    <property type="evidence" value="ECO:0007669"/>
    <property type="project" value="UniProtKB-EC"/>
</dbReference>
<dbReference type="InterPro" id="IPR023416">
    <property type="entry name" value="Transthyretin/HIU_hydrolase_d"/>
</dbReference>
<dbReference type="GO" id="GO:0006144">
    <property type="term" value="P:purine nucleobase metabolic process"/>
    <property type="evidence" value="ECO:0007669"/>
    <property type="project" value="UniProtKB-KW"/>
</dbReference>
<dbReference type="STRING" id="1245471.PCA10_19260"/>
<name>S6APP1_METRE</name>
<feature type="binding site" evidence="9">
    <location>
        <position position="63"/>
    </location>
    <ligand>
        <name>substrate</name>
    </ligand>
</feature>
<dbReference type="CDD" id="cd05822">
    <property type="entry name" value="TLP_HIUase"/>
    <property type="match status" value="1"/>
</dbReference>
<dbReference type="SMART" id="SM00095">
    <property type="entry name" value="TR_THY"/>
    <property type="match status" value="1"/>
</dbReference>
<comment type="subunit">
    <text evidence="4 10">Homotetramer.</text>
</comment>
<evidence type="ECO:0000256" key="10">
    <source>
        <dbReference type="RuleBase" id="RU361270"/>
    </source>
</evidence>
<organism evidence="12 13">
    <name type="scientific">Metapseudomonas resinovorans NBRC 106553</name>
    <dbReference type="NCBI Taxonomy" id="1245471"/>
    <lineage>
        <taxon>Bacteria</taxon>
        <taxon>Pseudomonadati</taxon>
        <taxon>Pseudomonadota</taxon>
        <taxon>Gammaproteobacteria</taxon>
        <taxon>Pseudomonadales</taxon>
        <taxon>Pseudomonadaceae</taxon>
        <taxon>Metapseudomonas</taxon>
    </lineage>
</organism>
<dbReference type="PROSITE" id="PS00768">
    <property type="entry name" value="TRANSTHYRETIN_1"/>
    <property type="match status" value="1"/>
</dbReference>
<keyword evidence="8 10" id="KW-0378">Hydrolase</keyword>
<dbReference type="InterPro" id="IPR023419">
    <property type="entry name" value="Transthyretin_CS"/>
</dbReference>
<evidence type="ECO:0000256" key="7">
    <source>
        <dbReference type="ARBA" id="ARBA00022631"/>
    </source>
</evidence>
<dbReference type="InterPro" id="IPR036817">
    <property type="entry name" value="Transthyretin/HIU_hydrolase_sf"/>
</dbReference>
<dbReference type="InterPro" id="IPR000895">
    <property type="entry name" value="Transthyretin/HIU_hydrolase"/>
</dbReference>
<dbReference type="PANTHER" id="PTHR10395">
    <property type="entry name" value="URICASE AND TRANSTHYRETIN-RELATED"/>
    <property type="match status" value="1"/>
</dbReference>
<evidence type="ECO:0000256" key="1">
    <source>
        <dbReference type="ARBA" id="ARBA00001043"/>
    </source>
</evidence>
<proteinExistence type="inferred from homology"/>
<comment type="catalytic activity">
    <reaction evidence="1 10">
        <text>5-hydroxyisourate + H2O = 5-hydroxy-2-oxo-4-ureido-2,5-dihydro-1H-imidazole-5-carboxylate + H(+)</text>
        <dbReference type="Rhea" id="RHEA:23736"/>
        <dbReference type="ChEBI" id="CHEBI:15377"/>
        <dbReference type="ChEBI" id="CHEBI:15378"/>
        <dbReference type="ChEBI" id="CHEBI:18072"/>
        <dbReference type="ChEBI" id="CHEBI:58639"/>
        <dbReference type="EC" id="3.5.2.17"/>
    </reaction>
</comment>
<comment type="function">
    <text evidence="2">Catalyzes the hydrolysis of 5-hydroxyisourate (HIU) to 2-oxo-4-hydroxy-4-carboxy-5-ureidoimidazoline (OHCU).</text>
</comment>
<evidence type="ECO:0000259" key="11">
    <source>
        <dbReference type="SMART" id="SM00095"/>
    </source>
</evidence>
<keyword evidence="7 10" id="KW-0659">Purine metabolism</keyword>
<evidence type="ECO:0000256" key="8">
    <source>
        <dbReference type="ARBA" id="ARBA00022801"/>
    </source>
</evidence>
<evidence type="ECO:0000256" key="5">
    <source>
        <dbReference type="ARBA" id="ARBA00012609"/>
    </source>
</evidence>
<dbReference type="KEGG" id="pre:PCA10_19260"/>
<dbReference type="InterPro" id="IPR023418">
    <property type="entry name" value="Thyroxine_BS"/>
</dbReference>
<accession>S6APP1</accession>
<feature type="binding site" evidence="9">
    <location>
        <position position="25"/>
    </location>
    <ligand>
        <name>substrate</name>
    </ligand>
</feature>
<dbReference type="InterPro" id="IPR014306">
    <property type="entry name" value="Hydroxyisourate_hydrolase"/>
</dbReference>
<evidence type="ECO:0000256" key="2">
    <source>
        <dbReference type="ARBA" id="ARBA00002704"/>
    </source>
</evidence>
<dbReference type="Pfam" id="PF00576">
    <property type="entry name" value="Transthyretin"/>
    <property type="match status" value="1"/>
</dbReference>
<dbReference type="PATRIC" id="fig|1245471.3.peg.1954"/>
<dbReference type="EMBL" id="AP013068">
    <property type="protein sequence ID" value="BAN47658.1"/>
    <property type="molecule type" value="Genomic_DNA"/>
</dbReference>
<gene>
    <name evidence="12" type="ORF">PCA10_19260</name>
</gene>
<comment type="similarity">
    <text evidence="3 10">Belongs to the transthyretin family. 5-hydroxyisourate hydrolase subfamily.</text>
</comment>
<dbReference type="Gene3D" id="2.60.40.180">
    <property type="entry name" value="Transthyretin/hydroxyisourate hydrolase domain"/>
    <property type="match status" value="1"/>
</dbReference>
<dbReference type="NCBIfam" id="TIGR02962">
    <property type="entry name" value="hdxy_isourate"/>
    <property type="match status" value="1"/>
</dbReference>
<dbReference type="PANTHER" id="PTHR10395:SF7">
    <property type="entry name" value="5-HYDROXYISOURATE HYDROLASE"/>
    <property type="match status" value="1"/>
</dbReference>
<dbReference type="PROSITE" id="PS00769">
    <property type="entry name" value="TRANSTHYRETIN_2"/>
    <property type="match status" value="1"/>
</dbReference>
<dbReference type="EC" id="3.5.2.17" evidence="5 10"/>
<evidence type="ECO:0000313" key="12">
    <source>
        <dbReference type="EMBL" id="BAN47658.1"/>
    </source>
</evidence>